<evidence type="ECO:0000256" key="1">
    <source>
        <dbReference type="ARBA" id="ARBA00004604"/>
    </source>
</evidence>
<dbReference type="GO" id="GO:0034456">
    <property type="term" value="C:UTP-C complex"/>
    <property type="evidence" value="ECO:0007669"/>
    <property type="project" value="TreeGrafter"/>
</dbReference>
<keyword evidence="5" id="KW-0690">Ribosome biogenesis</keyword>
<keyword evidence="5" id="KW-0687">Ribonucleoprotein</keyword>
<evidence type="ECO:0000259" key="8">
    <source>
        <dbReference type="Pfam" id="PF17403"/>
    </source>
</evidence>
<feature type="compositionally biased region" description="Basic residues" evidence="6">
    <location>
        <begin position="585"/>
        <end position="594"/>
    </location>
</feature>
<dbReference type="GO" id="GO:0006409">
    <property type="term" value="P:tRNA export from nucleus"/>
    <property type="evidence" value="ECO:0007669"/>
    <property type="project" value="TreeGrafter"/>
</dbReference>
<comment type="subcellular location">
    <subcellularLocation>
        <location evidence="1 5">Nucleus</location>
        <location evidence="1 5">Nucleolus</location>
    </subcellularLocation>
</comment>
<evidence type="ECO:0000313" key="9">
    <source>
        <dbReference type="EMBL" id="KAK7689479.1"/>
    </source>
</evidence>
<dbReference type="InterPro" id="IPR035082">
    <property type="entry name" value="Nrap_D1"/>
</dbReference>
<keyword evidence="3 5" id="KW-0694">RNA-binding</keyword>
<feature type="compositionally biased region" description="Polar residues" evidence="6">
    <location>
        <begin position="12"/>
        <end position="21"/>
    </location>
</feature>
<dbReference type="EMBL" id="JASBNA010000008">
    <property type="protein sequence ID" value="KAK7689479.1"/>
    <property type="molecule type" value="Genomic_DNA"/>
</dbReference>
<comment type="caution">
    <text evidence="9">The sequence shown here is derived from an EMBL/GenBank/DDBJ whole genome shotgun (WGS) entry which is preliminary data.</text>
</comment>
<dbReference type="InterPro" id="IPR005554">
    <property type="entry name" value="NOL6/Upt22"/>
</dbReference>
<feature type="compositionally biased region" description="Basic residues" evidence="6">
    <location>
        <begin position="1"/>
        <end position="10"/>
    </location>
</feature>
<dbReference type="AlphaFoldDB" id="A0AAW0GDP5"/>
<keyword evidence="4 5" id="KW-0539">Nucleus</keyword>
<dbReference type="Pfam" id="PF17403">
    <property type="entry name" value="Nrap_D2"/>
    <property type="match status" value="1"/>
</dbReference>
<feature type="domain" description="Nrap protein" evidence="7">
    <location>
        <begin position="210"/>
        <end position="354"/>
    </location>
</feature>
<dbReference type="PANTHER" id="PTHR17972:SF0">
    <property type="entry name" value="NUCLEOLAR PROTEIN 6"/>
    <property type="match status" value="1"/>
</dbReference>
<evidence type="ECO:0000256" key="4">
    <source>
        <dbReference type="ARBA" id="ARBA00023242"/>
    </source>
</evidence>
<evidence type="ECO:0000256" key="5">
    <source>
        <dbReference type="RuleBase" id="RU364032"/>
    </source>
</evidence>
<keyword evidence="5" id="KW-0698">rRNA processing</keyword>
<feature type="compositionally biased region" description="Polar residues" evidence="6">
    <location>
        <begin position="595"/>
        <end position="613"/>
    </location>
</feature>
<comment type="similarity">
    <text evidence="2 5">Belongs to the NRAP family.</text>
</comment>
<feature type="region of interest" description="Disordered" evidence="6">
    <location>
        <begin position="585"/>
        <end position="613"/>
    </location>
</feature>
<name>A0AAW0GDP5_9APHY</name>
<feature type="region of interest" description="Disordered" evidence="6">
    <location>
        <begin position="1"/>
        <end position="84"/>
    </location>
</feature>
<evidence type="ECO:0000256" key="6">
    <source>
        <dbReference type="SAM" id="MobiDB-lite"/>
    </source>
</evidence>
<organism evidence="9 10">
    <name type="scientific">Cerrena zonata</name>
    <dbReference type="NCBI Taxonomy" id="2478898"/>
    <lineage>
        <taxon>Eukaryota</taxon>
        <taxon>Fungi</taxon>
        <taxon>Dikarya</taxon>
        <taxon>Basidiomycota</taxon>
        <taxon>Agaricomycotina</taxon>
        <taxon>Agaricomycetes</taxon>
        <taxon>Polyporales</taxon>
        <taxon>Cerrenaceae</taxon>
        <taxon>Cerrena</taxon>
    </lineage>
</organism>
<dbReference type="Proteomes" id="UP001385951">
    <property type="component" value="Unassembled WGS sequence"/>
</dbReference>
<proteinExistence type="inferred from homology"/>
<evidence type="ECO:0000259" key="7">
    <source>
        <dbReference type="Pfam" id="PF03813"/>
    </source>
</evidence>
<dbReference type="GO" id="GO:0032040">
    <property type="term" value="C:small-subunit processome"/>
    <property type="evidence" value="ECO:0007669"/>
    <property type="project" value="TreeGrafter"/>
</dbReference>
<protein>
    <recommendedName>
        <fullName evidence="5">U3 small nucleolar RNA-associated protein 22</fullName>
    </recommendedName>
</protein>
<reference evidence="9 10" key="1">
    <citation type="submission" date="2022-09" db="EMBL/GenBank/DDBJ databases">
        <authorList>
            <person name="Palmer J.M."/>
        </authorList>
    </citation>
    <scope>NUCLEOTIDE SEQUENCE [LARGE SCALE GENOMIC DNA]</scope>
    <source>
        <strain evidence="9 10">DSM 7382</strain>
    </source>
</reference>
<dbReference type="Pfam" id="PF03813">
    <property type="entry name" value="Nrap"/>
    <property type="match status" value="1"/>
</dbReference>
<dbReference type="GO" id="GO:0032545">
    <property type="term" value="C:CURI complex"/>
    <property type="evidence" value="ECO:0007669"/>
    <property type="project" value="TreeGrafter"/>
</dbReference>
<keyword evidence="10" id="KW-1185">Reference proteome</keyword>
<accession>A0AAW0GDP5</accession>
<dbReference type="PANTHER" id="PTHR17972">
    <property type="entry name" value="NUCLEOLAR RNA-ASSOCIATED PROTEIN"/>
    <property type="match status" value="1"/>
</dbReference>
<evidence type="ECO:0000313" key="10">
    <source>
        <dbReference type="Proteomes" id="UP001385951"/>
    </source>
</evidence>
<dbReference type="GO" id="GO:0006364">
    <property type="term" value="P:rRNA processing"/>
    <property type="evidence" value="ECO:0007669"/>
    <property type="project" value="UniProtKB-KW"/>
</dbReference>
<evidence type="ECO:0000256" key="3">
    <source>
        <dbReference type="ARBA" id="ARBA00022884"/>
    </source>
</evidence>
<dbReference type="GO" id="GO:0003723">
    <property type="term" value="F:RNA binding"/>
    <property type="evidence" value="ECO:0007669"/>
    <property type="project" value="UniProtKB-KW"/>
</dbReference>
<sequence>MGLGHKRKRNAISETSKGTKSMKSHDNEDQDMLSGNDSNSELEDQDMEAPSSGAEDEDNAWGGIAEQPPSQANGHSGDSHNVKVPPTAQELKSIRDATDLYRSSSFKLQIDALLPNVRPKYTRSTPLDKFLHSLHAFLNTLKSIPAQHPLEASKELLSKGKGVAIPYPLPLPTEDTNWKVSFEKPSEILLAGSWPTKLSVKSKDGERFGVDVGVVMPEDLFQEKDYLNGRVLHKRAYYLAVIASAIKGKKSGLNVDVLYGTAHGDPRLTCLVLRPKADGSQTDFTKLNTEVRIVPILPSSSPIPLTRLSPRRSNIRTSSDPANASDLPTPIYNNSILLNVTAKKHILRLHALKERVQAFSDALALLRVWANQRGYGTGTRMCVRGFEVAGMIWATILDLLISGEEPTKGAFGKGSGTRKPLGKGLSSYQLFRAALDFLARHDWTQSRLFVKSENGHRFSPEEFDSHVAVLVDATSSINVLAQVPSGSLAMLKYDAALTLETLNANSMSQDPFSEVFMKDHRALQTRFDVVMRVDLSSAELRGPSLHTTLDHGSPTTPFSTLSNPLSRLLSATEPRPLLSSTLLTKHGRSPKRTHQISLSSTSDSFLTPKTLSG</sequence>
<gene>
    <name evidence="9" type="ORF">QCA50_007271</name>
</gene>
<evidence type="ECO:0000256" key="2">
    <source>
        <dbReference type="ARBA" id="ARBA00006674"/>
    </source>
</evidence>
<feature type="domain" description="Nrap protein" evidence="8">
    <location>
        <begin position="358"/>
        <end position="518"/>
    </location>
</feature>
<dbReference type="InterPro" id="IPR035367">
    <property type="entry name" value="Nrap_D2"/>
</dbReference>
<dbReference type="Gene3D" id="1.10.1410.10">
    <property type="match status" value="2"/>
</dbReference>